<protein>
    <recommendedName>
        <fullName evidence="1">GSCFA domain-containing protein</fullName>
    </recommendedName>
</protein>
<dbReference type="Proteomes" id="UP000192746">
    <property type="component" value="Unassembled WGS sequence"/>
</dbReference>
<gene>
    <name evidence="2" type="ORF">IIF7_03876</name>
</gene>
<evidence type="ECO:0000259" key="1">
    <source>
        <dbReference type="Pfam" id="PF08885"/>
    </source>
</evidence>
<evidence type="ECO:0000313" key="3">
    <source>
        <dbReference type="Proteomes" id="UP000192746"/>
    </source>
</evidence>
<organism evidence="2 3">
    <name type="scientific">Zunongwangia atlantica 22II14-10F7</name>
    <dbReference type="NCBI Taxonomy" id="1185767"/>
    <lineage>
        <taxon>Bacteria</taxon>
        <taxon>Pseudomonadati</taxon>
        <taxon>Bacteroidota</taxon>
        <taxon>Flavobacteriia</taxon>
        <taxon>Flavobacteriales</taxon>
        <taxon>Flavobacteriaceae</taxon>
        <taxon>Zunongwangia</taxon>
    </lineage>
</organism>
<name>A0A1Y1T7U2_9FLAO</name>
<dbReference type="AlphaFoldDB" id="A0A1Y1T7U2"/>
<comment type="caution">
    <text evidence="2">The sequence shown here is derived from an EMBL/GenBank/DDBJ whole genome shotgun (WGS) entry which is preliminary data.</text>
</comment>
<evidence type="ECO:0000313" key="2">
    <source>
        <dbReference type="EMBL" id="ORL46625.1"/>
    </source>
</evidence>
<reference evidence="2 3" key="1">
    <citation type="submission" date="2013-04" db="EMBL/GenBank/DDBJ databases">
        <title>Zunongwangia sp. 22II14-10F7 Genome Sequencing.</title>
        <authorList>
            <person name="Lai Q."/>
            <person name="Shao Z."/>
        </authorList>
    </citation>
    <scope>NUCLEOTIDE SEQUENCE [LARGE SCALE GENOMIC DNA]</scope>
    <source>
        <strain evidence="2 3">22II14-10F7</strain>
    </source>
</reference>
<proteinExistence type="predicted"/>
<sequence length="331" mass="39159">MISIRLYYFIVMDFRTIVPVRNQSPKIDYNANIALFGSCFVENIGDKLQYFKFNALQNPFGIIFHPVALRNLFRRIDENYVYSERDIFQLNDLYSCFDVHSQMSHPDRSLMINRLNNSLETTRSFLQQSSHVIITFGTAWGYVLNQDERLVANCHKVAQSNFTKKIFSSEEIKKSIAEISNIIWKLNNNCKIIFTISPVRHLKDGFVENQLSKANLISALHEFRKEVKLKFDKKTAYFPSYEIVIDELRDYRFYGKDMIHLSEVAIDYIWEKFKDSWIDPEIFSVMKEVSTIQKGLEHRPFNEDSPKHREFLDKLSLKMENIQRKNPSIKF</sequence>
<dbReference type="Pfam" id="PF08885">
    <property type="entry name" value="GSCFA"/>
    <property type="match status" value="1"/>
</dbReference>
<accession>A0A1Y1T7U2</accession>
<dbReference type="EMBL" id="ARYN01000003">
    <property type="protein sequence ID" value="ORL46625.1"/>
    <property type="molecule type" value="Genomic_DNA"/>
</dbReference>
<dbReference type="InterPro" id="IPR014982">
    <property type="entry name" value="GSCFA"/>
</dbReference>
<keyword evidence="3" id="KW-1185">Reference proteome</keyword>
<dbReference type="STRING" id="1185767.IIF7_03876"/>
<feature type="domain" description="GSCFA" evidence="1">
    <location>
        <begin position="33"/>
        <end position="273"/>
    </location>
</feature>